<dbReference type="FunFam" id="3.30.160.60:FF:000417">
    <property type="entry name" value="Zinc finger protein"/>
    <property type="match status" value="1"/>
</dbReference>
<evidence type="ECO:0000256" key="2">
    <source>
        <dbReference type="ARBA" id="ARBA00006991"/>
    </source>
</evidence>
<sequence>MEESGAQEKRCNKQDASVMTEELNNVAHDSHTYVPEQRPSTVQGSWKPFGCDTCGKRFTLKGSLKTHEKLHGFRPTYTCDVCGKNFKVASGLKAHSSLHGEAKPFKCEVCGKTFTLKGSLKTHYAIHSTGRESFPCYICGKMYKGKASLMSHIALHLGKKPDSCESQSSSKEAQPESSRKDVAMPLNMKTTEVPSPQAVTLDFWHRFPQLFHGYDIPEGVAASQPVVARECTKKEICSLNCDSPTLGTLGANHSDDMTFYIGQSLVHKFGKNKPPLSQRNKPYSCETCGKRFTLRGSLKTHEKLHTYRETYHCNICGKSFKVEGGLKSHAVLHTNHRPFMCVICGKGFTLKGSLKTHLALHSVHRATFPCDICGKTYKGKASFDSHKAQHLGQPLYQCEICGKNFTLKGSLKLHSMLHSGVKPYTCQACGMGFAIRSHLTRHFRMHTLR</sequence>
<dbReference type="GO" id="GO:0005634">
    <property type="term" value="C:nucleus"/>
    <property type="evidence" value="ECO:0007669"/>
    <property type="project" value="UniProtKB-SubCell"/>
</dbReference>
<organism evidence="14 15">
    <name type="scientific">Diploptera punctata</name>
    <name type="common">Pacific beetle cockroach</name>
    <dbReference type="NCBI Taxonomy" id="6984"/>
    <lineage>
        <taxon>Eukaryota</taxon>
        <taxon>Metazoa</taxon>
        <taxon>Ecdysozoa</taxon>
        <taxon>Arthropoda</taxon>
        <taxon>Hexapoda</taxon>
        <taxon>Insecta</taxon>
        <taxon>Pterygota</taxon>
        <taxon>Neoptera</taxon>
        <taxon>Polyneoptera</taxon>
        <taxon>Dictyoptera</taxon>
        <taxon>Blattodea</taxon>
        <taxon>Blaberoidea</taxon>
        <taxon>Blaberidae</taxon>
        <taxon>Diplopterinae</taxon>
        <taxon>Diploptera</taxon>
    </lineage>
</organism>
<feature type="domain" description="C2H2-type" evidence="13">
    <location>
        <begin position="134"/>
        <end position="161"/>
    </location>
</feature>
<comment type="subcellular location">
    <subcellularLocation>
        <location evidence="1">Nucleus</location>
    </subcellularLocation>
</comment>
<evidence type="ECO:0000256" key="4">
    <source>
        <dbReference type="ARBA" id="ARBA00022737"/>
    </source>
</evidence>
<evidence type="ECO:0000313" key="14">
    <source>
        <dbReference type="EMBL" id="KAJ9595687.1"/>
    </source>
</evidence>
<evidence type="ECO:0000256" key="8">
    <source>
        <dbReference type="ARBA" id="ARBA00023125"/>
    </source>
</evidence>
<dbReference type="PANTHER" id="PTHR24384">
    <property type="entry name" value="FINGER PUTATIVE TRANSCRIPTION FACTOR FAMILY-RELATED"/>
    <property type="match status" value="1"/>
</dbReference>
<gene>
    <name evidence="14" type="ORF">L9F63_013100</name>
</gene>
<comment type="caution">
    <text evidence="14">The sequence shown here is derived from an EMBL/GenBank/DDBJ whole genome shotgun (WGS) entry which is preliminary data.</text>
</comment>
<dbReference type="GO" id="GO:0000978">
    <property type="term" value="F:RNA polymerase II cis-regulatory region sequence-specific DNA binding"/>
    <property type="evidence" value="ECO:0007669"/>
    <property type="project" value="TreeGrafter"/>
</dbReference>
<dbReference type="SMART" id="SM00355">
    <property type="entry name" value="ZnF_C2H2"/>
    <property type="match status" value="10"/>
</dbReference>
<dbReference type="InterPro" id="IPR036236">
    <property type="entry name" value="Znf_C2H2_sf"/>
</dbReference>
<protein>
    <recommendedName>
        <fullName evidence="13">C2H2-type domain-containing protein</fullName>
    </recommendedName>
</protein>
<evidence type="ECO:0000256" key="11">
    <source>
        <dbReference type="PROSITE-ProRule" id="PRU00042"/>
    </source>
</evidence>
<keyword evidence="4" id="KW-0677">Repeat</keyword>
<keyword evidence="15" id="KW-1185">Reference proteome</keyword>
<feature type="domain" description="C2H2-type" evidence="13">
    <location>
        <begin position="396"/>
        <end position="423"/>
    </location>
</feature>
<dbReference type="Gene3D" id="3.30.160.60">
    <property type="entry name" value="Classic Zinc Finger"/>
    <property type="match status" value="9"/>
</dbReference>
<accession>A0AAD8AAV9</accession>
<evidence type="ECO:0000256" key="3">
    <source>
        <dbReference type="ARBA" id="ARBA00022723"/>
    </source>
</evidence>
<keyword evidence="10" id="KW-0539">Nucleus</keyword>
<dbReference type="EMBL" id="JASPKZ010002319">
    <property type="protein sequence ID" value="KAJ9595687.1"/>
    <property type="molecule type" value="Genomic_DNA"/>
</dbReference>
<evidence type="ECO:0000256" key="12">
    <source>
        <dbReference type="SAM" id="MobiDB-lite"/>
    </source>
</evidence>
<evidence type="ECO:0000256" key="9">
    <source>
        <dbReference type="ARBA" id="ARBA00023163"/>
    </source>
</evidence>
<dbReference type="FunFam" id="3.30.160.60:FF:000770">
    <property type="entry name" value="zinc finger protein 16"/>
    <property type="match status" value="1"/>
</dbReference>
<feature type="domain" description="C2H2-type" evidence="13">
    <location>
        <begin position="339"/>
        <end position="366"/>
    </location>
</feature>
<evidence type="ECO:0000256" key="6">
    <source>
        <dbReference type="ARBA" id="ARBA00022833"/>
    </source>
</evidence>
<reference evidence="14" key="1">
    <citation type="journal article" date="2023" name="IScience">
        <title>Live-bearing cockroach genome reveals convergent evolutionary mechanisms linked to viviparity in insects and beyond.</title>
        <authorList>
            <person name="Fouks B."/>
            <person name="Harrison M.C."/>
            <person name="Mikhailova A.A."/>
            <person name="Marchal E."/>
            <person name="English S."/>
            <person name="Carruthers M."/>
            <person name="Jennings E.C."/>
            <person name="Chiamaka E.L."/>
            <person name="Frigard R.A."/>
            <person name="Pippel M."/>
            <person name="Attardo G.M."/>
            <person name="Benoit J.B."/>
            <person name="Bornberg-Bauer E."/>
            <person name="Tobe S.S."/>
        </authorList>
    </citation>
    <scope>NUCLEOTIDE SEQUENCE</scope>
    <source>
        <strain evidence="14">Stay&amp;Tobe</strain>
    </source>
</reference>
<reference evidence="14" key="2">
    <citation type="submission" date="2023-05" db="EMBL/GenBank/DDBJ databases">
        <authorList>
            <person name="Fouks B."/>
        </authorList>
    </citation>
    <scope>NUCLEOTIDE SEQUENCE</scope>
    <source>
        <strain evidence="14">Stay&amp;Tobe</strain>
        <tissue evidence="14">Testes</tissue>
    </source>
</reference>
<keyword evidence="9" id="KW-0804">Transcription</keyword>
<feature type="domain" description="C2H2-type" evidence="13">
    <location>
        <begin position="311"/>
        <end position="338"/>
    </location>
</feature>
<feature type="domain" description="C2H2-type" evidence="13">
    <location>
        <begin position="283"/>
        <end position="310"/>
    </location>
</feature>
<dbReference type="PROSITE" id="PS00028">
    <property type="entry name" value="ZINC_FINGER_C2H2_1"/>
    <property type="match status" value="10"/>
</dbReference>
<feature type="domain" description="C2H2-type" evidence="13">
    <location>
        <begin position="424"/>
        <end position="449"/>
    </location>
</feature>
<dbReference type="PANTHER" id="PTHR24384:SF193">
    <property type="entry name" value="PR_SET DOMAIN 15"/>
    <property type="match status" value="1"/>
</dbReference>
<dbReference type="GO" id="GO:0008270">
    <property type="term" value="F:zinc ion binding"/>
    <property type="evidence" value="ECO:0007669"/>
    <property type="project" value="UniProtKB-KW"/>
</dbReference>
<dbReference type="InterPro" id="IPR050752">
    <property type="entry name" value="C2H2-ZF_domain"/>
</dbReference>
<feature type="domain" description="C2H2-type" evidence="13">
    <location>
        <begin position="77"/>
        <end position="104"/>
    </location>
</feature>
<evidence type="ECO:0000259" key="13">
    <source>
        <dbReference type="PROSITE" id="PS50157"/>
    </source>
</evidence>
<evidence type="ECO:0000313" key="15">
    <source>
        <dbReference type="Proteomes" id="UP001233999"/>
    </source>
</evidence>
<dbReference type="FunFam" id="3.30.160.60:FF:000065">
    <property type="entry name" value="B-cell CLL/lymphoma 6, member B"/>
    <property type="match status" value="2"/>
</dbReference>
<evidence type="ECO:0000256" key="5">
    <source>
        <dbReference type="ARBA" id="ARBA00022771"/>
    </source>
</evidence>
<dbReference type="Pfam" id="PF12874">
    <property type="entry name" value="zf-met"/>
    <property type="match status" value="1"/>
</dbReference>
<name>A0AAD8AAV9_DIPPU</name>
<dbReference type="FunFam" id="3.30.160.60:FF:001397">
    <property type="entry name" value="Datilografo, isoform A"/>
    <property type="match status" value="1"/>
</dbReference>
<comment type="similarity">
    <text evidence="2">Belongs to the krueppel C2H2-type zinc-finger protein family.</text>
</comment>
<dbReference type="Proteomes" id="UP001233999">
    <property type="component" value="Unassembled WGS sequence"/>
</dbReference>
<feature type="compositionally biased region" description="Basic and acidic residues" evidence="12">
    <location>
        <begin position="173"/>
        <end position="182"/>
    </location>
</feature>
<dbReference type="AlphaFoldDB" id="A0AAD8AAV9"/>
<dbReference type="FunFam" id="3.30.160.60:FF:001289">
    <property type="entry name" value="Zinc finger protein 574"/>
    <property type="match status" value="1"/>
</dbReference>
<dbReference type="SUPFAM" id="SSF57667">
    <property type="entry name" value="beta-beta-alpha zinc fingers"/>
    <property type="match status" value="7"/>
</dbReference>
<keyword evidence="6" id="KW-0862">Zinc</keyword>
<keyword evidence="7" id="KW-0805">Transcription regulation</keyword>
<keyword evidence="8" id="KW-0238">DNA-binding</keyword>
<keyword evidence="3" id="KW-0479">Metal-binding</keyword>
<evidence type="ECO:0000256" key="10">
    <source>
        <dbReference type="ARBA" id="ARBA00023242"/>
    </source>
</evidence>
<feature type="domain" description="C2H2-type" evidence="13">
    <location>
        <begin position="49"/>
        <end position="71"/>
    </location>
</feature>
<evidence type="ECO:0000256" key="1">
    <source>
        <dbReference type="ARBA" id="ARBA00004123"/>
    </source>
</evidence>
<evidence type="ECO:0000256" key="7">
    <source>
        <dbReference type="ARBA" id="ARBA00023015"/>
    </source>
</evidence>
<feature type="domain" description="C2H2-type" evidence="13">
    <location>
        <begin position="368"/>
        <end position="395"/>
    </location>
</feature>
<keyword evidence="5 11" id="KW-0863">Zinc-finger</keyword>
<feature type="region of interest" description="Disordered" evidence="12">
    <location>
        <begin position="160"/>
        <end position="185"/>
    </location>
</feature>
<dbReference type="GO" id="GO:0000981">
    <property type="term" value="F:DNA-binding transcription factor activity, RNA polymerase II-specific"/>
    <property type="evidence" value="ECO:0007669"/>
    <property type="project" value="TreeGrafter"/>
</dbReference>
<proteinExistence type="inferred from homology"/>
<dbReference type="InterPro" id="IPR013087">
    <property type="entry name" value="Znf_C2H2_type"/>
</dbReference>
<dbReference type="Pfam" id="PF00096">
    <property type="entry name" value="zf-C2H2"/>
    <property type="match status" value="9"/>
</dbReference>
<feature type="domain" description="C2H2-type" evidence="13">
    <location>
        <begin position="105"/>
        <end position="132"/>
    </location>
</feature>
<dbReference type="PROSITE" id="PS50157">
    <property type="entry name" value="ZINC_FINGER_C2H2_2"/>
    <property type="match status" value="10"/>
</dbReference>